<keyword evidence="2" id="KW-0732">Signal</keyword>
<evidence type="ECO:0000256" key="1">
    <source>
        <dbReference type="SAM" id="MobiDB-lite"/>
    </source>
</evidence>
<sequence>MNIFYGHLLFNFIFCASLFFGFTVTDAPILHETKSLTTNEDIAEISQNIKPENSSRNESVMKQVSNDPLNEVSVERIIKVPVRLVNGPTNEFFYLQIPESKFNVFDINSLLQFKIVDINEHLDSTFDKSKTSENDSLKIKELENVNADIKSNISNVEQESRSFVSGSFSISSSTINDELLADTTERVTLPMTSTPTYTNSLEVYDNNYLNQKIFKKDNYTMSDFLKNFNINGRIDITMLRSAIRNSLASSRKSKLQNSAEEIPVNNYQLNKKTVNTNTNFTHRQSILKSQDSSTTAQSIINHSTRNVEAKKSVRRRIMRHRFSKPLNVDKQDTNLANPATSGGQNFTEVKTSRNPGSNVNQQQVNSPLHRVYTTPARNVYPVRNIVDTNHVLAIAPDQNVNTQNLDVQLAEAQAPISSTSNSGNSAFSRVNANFRRRISTTVSPREIESLQEFIVPNNNKLISPDQRRQGHKHLDSINVASQSSYRVHESKPLKPAVSDYDYYEDDEVSQYVTSSDGEIAITSQGYIKCLDQGTFAHPNNCRKFISCAKIVNGVTIGTEYSCPSGLSFDPVGGMCNWAAGLGCD</sequence>
<evidence type="ECO:0000256" key="2">
    <source>
        <dbReference type="SAM" id="SignalP"/>
    </source>
</evidence>
<protein>
    <recommendedName>
        <fullName evidence="3">Chitin-binding type-2 domain-containing protein</fullName>
    </recommendedName>
</protein>
<evidence type="ECO:0000259" key="3">
    <source>
        <dbReference type="PROSITE" id="PS50940"/>
    </source>
</evidence>
<feature type="region of interest" description="Disordered" evidence="1">
    <location>
        <begin position="329"/>
        <end position="363"/>
    </location>
</feature>
<reference evidence="4 5" key="1">
    <citation type="journal article" date="2024" name="bioRxiv">
        <title>A reference genome for Trichogramma kaykai: A tiny desert-dwelling parasitoid wasp with competing sex-ratio distorters.</title>
        <authorList>
            <person name="Culotta J."/>
            <person name="Lindsey A.R."/>
        </authorList>
    </citation>
    <scope>NUCLEOTIDE SEQUENCE [LARGE SCALE GENOMIC DNA]</scope>
    <source>
        <strain evidence="4 5">KSX58</strain>
    </source>
</reference>
<feature type="signal peptide" evidence="2">
    <location>
        <begin position="1"/>
        <end position="27"/>
    </location>
</feature>
<evidence type="ECO:0000313" key="4">
    <source>
        <dbReference type="EMBL" id="KAL3403125.1"/>
    </source>
</evidence>
<dbReference type="Proteomes" id="UP001627154">
    <property type="component" value="Unassembled WGS sequence"/>
</dbReference>
<dbReference type="Gene3D" id="2.170.140.10">
    <property type="entry name" value="Chitin binding domain"/>
    <property type="match status" value="1"/>
</dbReference>
<keyword evidence="5" id="KW-1185">Reference proteome</keyword>
<dbReference type="SUPFAM" id="SSF57625">
    <property type="entry name" value="Invertebrate chitin-binding proteins"/>
    <property type="match status" value="1"/>
</dbReference>
<dbReference type="SMART" id="SM00494">
    <property type="entry name" value="ChtBD2"/>
    <property type="match status" value="1"/>
</dbReference>
<organism evidence="4 5">
    <name type="scientific">Trichogramma kaykai</name>
    <dbReference type="NCBI Taxonomy" id="54128"/>
    <lineage>
        <taxon>Eukaryota</taxon>
        <taxon>Metazoa</taxon>
        <taxon>Ecdysozoa</taxon>
        <taxon>Arthropoda</taxon>
        <taxon>Hexapoda</taxon>
        <taxon>Insecta</taxon>
        <taxon>Pterygota</taxon>
        <taxon>Neoptera</taxon>
        <taxon>Endopterygota</taxon>
        <taxon>Hymenoptera</taxon>
        <taxon>Apocrita</taxon>
        <taxon>Proctotrupomorpha</taxon>
        <taxon>Chalcidoidea</taxon>
        <taxon>Trichogrammatidae</taxon>
        <taxon>Trichogramma</taxon>
    </lineage>
</organism>
<evidence type="ECO:0000313" key="5">
    <source>
        <dbReference type="Proteomes" id="UP001627154"/>
    </source>
</evidence>
<feature type="compositionally biased region" description="Polar residues" evidence="1">
    <location>
        <begin position="333"/>
        <end position="363"/>
    </location>
</feature>
<feature type="domain" description="Chitin-binding type-2" evidence="3">
    <location>
        <begin position="526"/>
        <end position="584"/>
    </location>
</feature>
<accession>A0ABD2XD87</accession>
<dbReference type="Pfam" id="PF01607">
    <property type="entry name" value="CBM_14"/>
    <property type="match status" value="1"/>
</dbReference>
<dbReference type="EMBL" id="JBJJXI010000032">
    <property type="protein sequence ID" value="KAL3403125.1"/>
    <property type="molecule type" value="Genomic_DNA"/>
</dbReference>
<name>A0ABD2XD87_9HYME</name>
<dbReference type="InterPro" id="IPR002557">
    <property type="entry name" value="Chitin-bd_dom"/>
</dbReference>
<dbReference type="PROSITE" id="PS50940">
    <property type="entry name" value="CHIT_BIND_II"/>
    <property type="match status" value="1"/>
</dbReference>
<gene>
    <name evidence="4" type="ORF">TKK_004254</name>
</gene>
<dbReference type="AlphaFoldDB" id="A0ABD2XD87"/>
<feature type="chain" id="PRO_5044755321" description="Chitin-binding type-2 domain-containing protein" evidence="2">
    <location>
        <begin position="28"/>
        <end position="584"/>
    </location>
</feature>
<proteinExistence type="predicted"/>
<comment type="caution">
    <text evidence="4">The sequence shown here is derived from an EMBL/GenBank/DDBJ whole genome shotgun (WGS) entry which is preliminary data.</text>
</comment>
<dbReference type="InterPro" id="IPR036508">
    <property type="entry name" value="Chitin-bd_dom_sf"/>
</dbReference>